<comment type="caution">
    <text evidence="1">The sequence shown here is derived from an EMBL/GenBank/DDBJ whole genome shotgun (WGS) entry which is preliminary data.</text>
</comment>
<evidence type="ECO:0000313" key="2">
    <source>
        <dbReference type="Proteomes" id="UP000304900"/>
    </source>
</evidence>
<sequence>MAGSTYGQMAALQPAVPDNVPEYPLVLYRSATKEVQNLYNGRLYYIYDSREEEHQFFVDRKYEKGAVFYDGQRYDSIPMMYDIVRDELVIKHINGFEPILLQSPKVRFFTIYNHNYLNLKSGNDINPDMQTGFYDLIYNGKTKTLARRIKQRQEKINERKVIALFPQKNFFYIYSNGKYNSVHTRKSVTRLFPGQKSELRKALREQNIKFRKDRERAIVTMVARYDELTKQ</sequence>
<reference evidence="1 2" key="1">
    <citation type="submission" date="2019-05" db="EMBL/GenBank/DDBJ databases">
        <title>Dyadobacter AR-3-8 sp. nov., isolated from arctic soil.</title>
        <authorList>
            <person name="Chaudhary D.K."/>
        </authorList>
    </citation>
    <scope>NUCLEOTIDE SEQUENCE [LARGE SCALE GENOMIC DNA]</scope>
    <source>
        <strain evidence="1 2">AR-3-8</strain>
    </source>
</reference>
<dbReference type="AlphaFoldDB" id="A0A4U6CZG1"/>
<evidence type="ECO:0000313" key="1">
    <source>
        <dbReference type="EMBL" id="TKT89776.1"/>
    </source>
</evidence>
<dbReference type="OrthoDB" id="655382at2"/>
<dbReference type="Proteomes" id="UP000304900">
    <property type="component" value="Unassembled WGS sequence"/>
</dbReference>
<dbReference type="EMBL" id="SZVO01000011">
    <property type="protein sequence ID" value="TKT89776.1"/>
    <property type="molecule type" value="Genomic_DNA"/>
</dbReference>
<proteinExistence type="predicted"/>
<name>A0A4U6CZG1_9BACT</name>
<protein>
    <submittedName>
        <fullName evidence="1">Uncharacterized protein</fullName>
    </submittedName>
</protein>
<organism evidence="1 2">
    <name type="scientific">Dyadobacter frigoris</name>
    <dbReference type="NCBI Taxonomy" id="2576211"/>
    <lineage>
        <taxon>Bacteria</taxon>
        <taxon>Pseudomonadati</taxon>
        <taxon>Bacteroidota</taxon>
        <taxon>Cytophagia</taxon>
        <taxon>Cytophagales</taxon>
        <taxon>Spirosomataceae</taxon>
        <taxon>Dyadobacter</taxon>
    </lineage>
</organism>
<gene>
    <name evidence="1" type="ORF">FDK13_22325</name>
</gene>
<accession>A0A4U6CZG1</accession>
<keyword evidence="2" id="KW-1185">Reference proteome</keyword>